<keyword evidence="1" id="KW-0812">Transmembrane</keyword>
<evidence type="ECO:0000313" key="3">
    <source>
        <dbReference type="Proteomes" id="UP000682967"/>
    </source>
</evidence>
<proteinExistence type="predicted"/>
<feature type="transmembrane region" description="Helical" evidence="1">
    <location>
        <begin position="111"/>
        <end position="129"/>
    </location>
</feature>
<protein>
    <submittedName>
        <fullName evidence="2">Uncharacterized protein</fullName>
    </submittedName>
</protein>
<keyword evidence="1" id="KW-0472">Membrane</keyword>
<dbReference type="RefSeq" id="WP_152418981.1">
    <property type="nucleotide sequence ID" value="NZ_AOLR01000035.1"/>
</dbReference>
<organism evidence="2 3">
    <name type="scientific">Haloarcula marismortui ATCC 33800</name>
    <dbReference type="NCBI Taxonomy" id="662476"/>
    <lineage>
        <taxon>Archaea</taxon>
        <taxon>Methanobacteriati</taxon>
        <taxon>Methanobacteriota</taxon>
        <taxon>Stenosarchaea group</taxon>
        <taxon>Halobacteria</taxon>
        <taxon>Halobacteriales</taxon>
        <taxon>Haloarculaceae</taxon>
        <taxon>Haloarcula</taxon>
    </lineage>
</organism>
<evidence type="ECO:0000313" key="2">
    <source>
        <dbReference type="EMBL" id="QUJ74913.1"/>
    </source>
</evidence>
<feature type="transmembrane region" description="Helical" evidence="1">
    <location>
        <begin position="77"/>
        <end position="99"/>
    </location>
</feature>
<accession>A0A8T8KUJ9</accession>
<name>A0A8T8KUJ9_9EURY</name>
<feature type="transmembrane region" description="Helical" evidence="1">
    <location>
        <begin position="37"/>
        <end position="56"/>
    </location>
</feature>
<dbReference type="OrthoDB" id="387541at2157"/>
<sequence>MGNATARMDAIDTEIALTALLASAVASYPRPGLTLYPLFKLVAGSLLVVTLVRRLAIMNGLTSDHRLIHGTTHLLDVATDISVLYLSYIGLEALAGLIWPSATLSVVEYSAGVITGVYVLYGFLEVIFATELAEGERIFTSVANKHRGEVLGVALRQFTRFVSQSRQTTVQTTLSQYYDRNQAEVTTKEYIAIGRSFIRFGLTLVVIIIGYSGLTAVGAWLWGSGWTTLPLVVTVLLISGLVRLWYSNYGLIPVEERNGFVTFAGEVAVFFLIGQWLLG</sequence>
<feature type="transmembrane region" description="Helical" evidence="1">
    <location>
        <begin position="197"/>
        <end position="222"/>
    </location>
</feature>
<keyword evidence="2" id="KW-0614">Plasmid</keyword>
<reference evidence="2" key="1">
    <citation type="submission" date="2021-04" db="EMBL/GenBank/DDBJ databases">
        <title>Complete Genome sequence and Methylome Analysis of the Haloarchaeon Haloarcula sinaiiensis.</title>
        <authorList>
            <person name="Fomenkov A."/>
            <person name="DasSarma P."/>
            <person name="DasSarma S."/>
            <person name="Roberts R.J."/>
        </authorList>
    </citation>
    <scope>NUCLEOTIDE SEQUENCE</scope>
    <source>
        <strain evidence="2">ATCC 33800</strain>
        <plasmid evidence="2">pHsi139</plasmid>
    </source>
</reference>
<dbReference type="EMBL" id="CP073372">
    <property type="protein sequence ID" value="QUJ74913.1"/>
    <property type="molecule type" value="Genomic_DNA"/>
</dbReference>
<evidence type="ECO:0000256" key="1">
    <source>
        <dbReference type="SAM" id="Phobius"/>
    </source>
</evidence>
<gene>
    <name evidence="2" type="ORF">KDQ40_22585</name>
</gene>
<dbReference type="Proteomes" id="UP000682967">
    <property type="component" value="Plasmid pHsi139"/>
</dbReference>
<dbReference type="GeneID" id="64825807"/>
<geneLocation type="plasmid" evidence="2 3">
    <name>pHsi139</name>
</geneLocation>
<feature type="transmembrane region" description="Helical" evidence="1">
    <location>
        <begin position="258"/>
        <end position="278"/>
    </location>
</feature>
<dbReference type="KEGG" id="hsin:KDQ40_22585"/>
<feature type="transmembrane region" description="Helical" evidence="1">
    <location>
        <begin position="228"/>
        <end position="246"/>
    </location>
</feature>
<keyword evidence="1" id="KW-1133">Transmembrane helix</keyword>
<dbReference type="AlphaFoldDB" id="A0A8T8KUJ9"/>